<accession>A0ABU7W552</accession>
<dbReference type="Proteomes" id="UP001356704">
    <property type="component" value="Unassembled WGS sequence"/>
</dbReference>
<evidence type="ECO:0000313" key="3">
    <source>
        <dbReference type="Proteomes" id="UP001356704"/>
    </source>
</evidence>
<keyword evidence="3" id="KW-1185">Reference proteome</keyword>
<dbReference type="SUPFAM" id="SSF52266">
    <property type="entry name" value="SGNH hydrolase"/>
    <property type="match status" value="1"/>
</dbReference>
<keyword evidence="1" id="KW-0812">Transmembrane</keyword>
<reference evidence="2 3" key="1">
    <citation type="submission" date="2024-02" db="EMBL/GenBank/DDBJ databases">
        <title>Winogradskyella poriferorum JCM 12885.</title>
        <authorList>
            <person name="Zhang D.-F."/>
            <person name="Fu Z.-Y."/>
        </authorList>
    </citation>
    <scope>NUCLEOTIDE SEQUENCE [LARGE SCALE GENOMIC DNA]</scope>
    <source>
        <strain evidence="2 3">JCM 12885</strain>
    </source>
</reference>
<dbReference type="EMBL" id="JAZHOU010000002">
    <property type="protein sequence ID" value="MEF3079094.1"/>
    <property type="molecule type" value="Genomic_DNA"/>
</dbReference>
<evidence type="ECO:0000313" key="2">
    <source>
        <dbReference type="EMBL" id="MEF3079094.1"/>
    </source>
</evidence>
<comment type="caution">
    <text evidence="2">The sequence shown here is derived from an EMBL/GenBank/DDBJ whole genome shotgun (WGS) entry which is preliminary data.</text>
</comment>
<sequence length="325" mass="38693">MKKFLKHITYGLLFFVLINLLILLIYEYPAYKAIKNKTHKNYLKWNSIHTNKNTYELIVLGSSRCYTGFNPKIIDTELDIQSFNMGTSAQDIAESYYALREILDYQKPKYIVLGTFLNLSDNNHDYYQIFSNASFFNSTQNKFDLITKGYGSKGIANYLVPLMKFNNYIKQDLISVFSNKPKVKRKQEKDWYKGYLKEKSIITQTEINNLKPTPNFSNTDFNKERFKNFFNKIYHLTKTKKIKLIVLRTPYPPSRLKISDNNDEENFYKKYMRSYKDVAYYDLNHYKTSLFKYKDEDFSDYHHANIEGANKMSQQLVDIIKYQLK</sequence>
<gene>
    <name evidence="2" type="ORF">V1468_08770</name>
</gene>
<keyword evidence="1" id="KW-1133">Transmembrane helix</keyword>
<evidence type="ECO:0008006" key="4">
    <source>
        <dbReference type="Google" id="ProtNLM"/>
    </source>
</evidence>
<proteinExistence type="predicted"/>
<evidence type="ECO:0000256" key="1">
    <source>
        <dbReference type="SAM" id="Phobius"/>
    </source>
</evidence>
<dbReference type="RefSeq" id="WP_331809861.1">
    <property type="nucleotide sequence ID" value="NZ_JAZHOU010000002.1"/>
</dbReference>
<protein>
    <recommendedName>
        <fullName evidence="4">SGNH/GDSL hydrolase family protein</fullName>
    </recommendedName>
</protein>
<feature type="transmembrane region" description="Helical" evidence="1">
    <location>
        <begin position="7"/>
        <end position="26"/>
    </location>
</feature>
<organism evidence="2 3">
    <name type="scientific">Winogradskyella poriferorum</name>
    <dbReference type="NCBI Taxonomy" id="307627"/>
    <lineage>
        <taxon>Bacteria</taxon>
        <taxon>Pseudomonadati</taxon>
        <taxon>Bacteroidota</taxon>
        <taxon>Flavobacteriia</taxon>
        <taxon>Flavobacteriales</taxon>
        <taxon>Flavobacteriaceae</taxon>
        <taxon>Winogradskyella</taxon>
    </lineage>
</organism>
<keyword evidence="1" id="KW-0472">Membrane</keyword>
<name>A0ABU7W552_9FLAO</name>